<dbReference type="PANTHER" id="PTHR43403">
    <property type="entry name" value="NAD-SPECIFIC GLUTAMATE DEHYDROGENASE"/>
    <property type="match status" value="1"/>
</dbReference>
<evidence type="ECO:0000313" key="6">
    <source>
        <dbReference type="EMBL" id="ABK53521.1"/>
    </source>
</evidence>
<dbReference type="KEGG" id="ace:Acel_1749"/>
<dbReference type="Pfam" id="PF21079">
    <property type="entry name" value="GDH_HM2"/>
    <property type="match status" value="1"/>
</dbReference>
<dbReference type="Proteomes" id="UP000008221">
    <property type="component" value="Chromosome"/>
</dbReference>
<feature type="domain" description="NAD-specific glutamate dehydrogenase C-terminal" evidence="2">
    <location>
        <begin position="1256"/>
        <end position="1556"/>
    </location>
</feature>
<dbReference type="eggNOG" id="COG2902">
    <property type="taxonomic scope" value="Bacteria"/>
</dbReference>
<dbReference type="InterPro" id="IPR036291">
    <property type="entry name" value="NAD(P)-bd_dom_sf"/>
</dbReference>
<keyword evidence="7" id="KW-1185">Reference proteome</keyword>
<evidence type="ECO:0000313" key="7">
    <source>
        <dbReference type="Proteomes" id="UP000008221"/>
    </source>
</evidence>
<dbReference type="FunCoup" id="A0LVR1">
    <property type="interactions" value="15"/>
</dbReference>
<dbReference type="PANTHER" id="PTHR43403:SF1">
    <property type="entry name" value="NAD-SPECIFIC GLUTAMATE DEHYDROGENASE"/>
    <property type="match status" value="1"/>
</dbReference>
<dbReference type="Pfam" id="PF21076">
    <property type="entry name" value="GDH_ACT2"/>
    <property type="match status" value="1"/>
</dbReference>
<dbReference type="InterPro" id="IPR046346">
    <property type="entry name" value="Aminoacid_DH-like_N_sf"/>
</dbReference>
<dbReference type="Pfam" id="PF21078">
    <property type="entry name" value="GDH_HM3"/>
    <property type="match status" value="1"/>
</dbReference>
<organism evidence="6 7">
    <name type="scientific">Acidothermus cellulolyticus (strain ATCC 43068 / DSM 8971 / 11B)</name>
    <dbReference type="NCBI Taxonomy" id="351607"/>
    <lineage>
        <taxon>Bacteria</taxon>
        <taxon>Bacillati</taxon>
        <taxon>Actinomycetota</taxon>
        <taxon>Actinomycetes</taxon>
        <taxon>Acidothermales</taxon>
        <taxon>Acidothermaceae</taxon>
        <taxon>Acidothermus</taxon>
    </lineage>
</organism>
<dbReference type="PIRSF" id="PIRSF036761">
    <property type="entry name" value="GDH_Mll4104"/>
    <property type="match status" value="1"/>
</dbReference>
<proteinExistence type="predicted"/>
<dbReference type="Pfam" id="PF21074">
    <property type="entry name" value="GDH_C"/>
    <property type="match status" value="1"/>
</dbReference>
<dbReference type="InterPro" id="IPR028971">
    <property type="entry name" value="NAD-GDH_cat"/>
</dbReference>
<dbReference type="SUPFAM" id="SSF51735">
    <property type="entry name" value="NAD(P)-binding Rossmann-fold domains"/>
    <property type="match status" value="1"/>
</dbReference>
<evidence type="ECO:0000259" key="3">
    <source>
        <dbReference type="Pfam" id="PF21075"/>
    </source>
</evidence>
<dbReference type="Pfam" id="PF05088">
    <property type="entry name" value="Bac_GDH_CD"/>
    <property type="match status" value="1"/>
</dbReference>
<dbReference type="Pfam" id="PF21073">
    <property type="entry name" value="GDH_HM1"/>
    <property type="match status" value="1"/>
</dbReference>
<evidence type="ECO:0000259" key="5">
    <source>
        <dbReference type="Pfam" id="PF21077"/>
    </source>
</evidence>
<keyword evidence="6" id="KW-0560">Oxidoreductase</keyword>
<dbReference type="GO" id="GO:0006538">
    <property type="term" value="P:L-glutamate catabolic process"/>
    <property type="evidence" value="ECO:0007669"/>
    <property type="project" value="InterPro"/>
</dbReference>
<dbReference type="InterPro" id="IPR049059">
    <property type="entry name" value="NAD_Glu_DH_HM1"/>
</dbReference>
<dbReference type="InterPro" id="IPR049056">
    <property type="entry name" value="NAD_Glu_DH_HM3"/>
</dbReference>
<gene>
    <name evidence="6" type="ordered locus">Acel_1749</name>
</gene>
<reference evidence="6 7" key="1">
    <citation type="journal article" date="2009" name="Genome Res.">
        <title>Complete genome of the cellulolytic thermophile Acidothermus cellulolyticus 11B provides insights into its ecophysiological and evolutionary adaptations.</title>
        <authorList>
            <person name="Barabote R.D."/>
            <person name="Xie G."/>
            <person name="Leu D.H."/>
            <person name="Normand P."/>
            <person name="Necsulea A."/>
            <person name="Daubin V."/>
            <person name="Medigue C."/>
            <person name="Adney W.S."/>
            <person name="Xu X.C."/>
            <person name="Lapidus A."/>
            <person name="Parales R.E."/>
            <person name="Detter C."/>
            <person name="Pujic P."/>
            <person name="Bruce D."/>
            <person name="Lavire C."/>
            <person name="Challacombe J.F."/>
            <person name="Brettin T.S."/>
            <person name="Berry A.M."/>
        </authorList>
    </citation>
    <scope>NUCLEOTIDE SEQUENCE [LARGE SCALE GENOMIC DNA]</scope>
    <source>
        <strain evidence="7">ATCC 43068 / DSM 8971 / 11B</strain>
    </source>
</reference>
<feature type="domain" description="NAD-glutamate dehydrogenase N-terminal ACT1" evidence="3">
    <location>
        <begin position="33"/>
        <end position="159"/>
    </location>
</feature>
<dbReference type="InParanoid" id="A0LVR1"/>
<evidence type="ECO:0000259" key="1">
    <source>
        <dbReference type="Pfam" id="PF05088"/>
    </source>
</evidence>
<protein>
    <submittedName>
        <fullName evidence="6">Glutamate dehydrogenase (NAD)</fullName>
        <ecNumber evidence="6">1.4.1.2</ecNumber>
    </submittedName>
</protein>
<dbReference type="Gene3D" id="3.40.50.720">
    <property type="entry name" value="NAD(P)-binding Rossmann-like Domain"/>
    <property type="match status" value="1"/>
</dbReference>
<feature type="domain" description="NAD-glutamate dehydrogenase catalytic" evidence="1">
    <location>
        <begin position="717"/>
        <end position="1210"/>
    </location>
</feature>
<dbReference type="InterPro" id="IPR049058">
    <property type="entry name" value="NAD_Glu_DH_HM2"/>
</dbReference>
<name>A0LVR1_ACIC1</name>
<dbReference type="SUPFAM" id="SSF53223">
    <property type="entry name" value="Aminoacid dehydrogenase-like, N-terminal domain"/>
    <property type="match status" value="1"/>
</dbReference>
<dbReference type="InterPro" id="IPR049064">
    <property type="entry name" value="NAD_Glu_DH_ACT3"/>
</dbReference>
<evidence type="ECO:0000259" key="4">
    <source>
        <dbReference type="Pfam" id="PF21076"/>
    </source>
</evidence>
<dbReference type="Pfam" id="PF21075">
    <property type="entry name" value="GDH_ACT1"/>
    <property type="match status" value="1"/>
</dbReference>
<dbReference type="GO" id="GO:0004352">
    <property type="term" value="F:glutamate dehydrogenase (NAD+) activity"/>
    <property type="evidence" value="ECO:0007669"/>
    <property type="project" value="UniProtKB-EC"/>
</dbReference>
<dbReference type="InterPro" id="IPR024727">
    <property type="entry name" value="NAD_Glu_DH_N_ACT1"/>
</dbReference>
<dbReference type="InterPro" id="IPR048381">
    <property type="entry name" value="GDH_C"/>
</dbReference>
<dbReference type="EMBL" id="CP000481">
    <property type="protein sequence ID" value="ABK53521.1"/>
    <property type="molecule type" value="Genomic_DNA"/>
</dbReference>
<dbReference type="EC" id="1.4.1.2" evidence="6"/>
<dbReference type="Pfam" id="PF21077">
    <property type="entry name" value="GDH_ACT3"/>
    <property type="match status" value="1"/>
</dbReference>
<dbReference type="STRING" id="351607.Acel_1749"/>
<dbReference type="InterPro" id="IPR049062">
    <property type="entry name" value="NAD_Glu_DH_ACT2"/>
</dbReference>
<feature type="domain" description="NAD-glutamate dehydrogenase ACT2" evidence="4">
    <location>
        <begin position="396"/>
        <end position="485"/>
    </location>
</feature>
<feature type="domain" description="NAD-glutamate dehydrogenase ACT3" evidence="5">
    <location>
        <begin position="541"/>
        <end position="608"/>
    </location>
</feature>
<dbReference type="GO" id="GO:0004069">
    <property type="term" value="F:L-aspartate:2-oxoglutarate aminotransferase activity"/>
    <property type="evidence" value="ECO:0007669"/>
    <property type="project" value="InterPro"/>
</dbReference>
<sequence>MPPGAGEDVERKKRELIDDAAQLCESERQAAILRGYFATAAAEDVVAYSAEELLGIVRRHCEVAATRIVGTENIHVEVRGGRRGSVVIVTDDMPFLVDSVTQELTRLGVFVESLVHPQFVVRRSVTGELLDVLDRVTAEDAPLGTVIESWMRIDVSHLDIEPDGLVAALRRVLRDVRSAVEDWDRMRATTLRIASQLRTHPPAADDDAHEVAAFLEWLAADHFTFLGYREYRIVSVEGTDALAAVPGTGLGILRADQHGPRKLAEFPPEVRARIREPRLLVVTKANSRSTVHRPDYLDYIGVKVFDAAGNVIGERRFLGLFTSSVYAERVLTIPMVRRKVQEVLDRSGFPPRSHDGKALREIIEDHPRDDLLQISASDLYTVAMGVLHLRERRRLRLFLRREEYGRFYSCLVYLPRDRYSTAVRLEFRRLLLEALGGTSIDDALRVTDSVLARVHFVVRVPPGSRPAVDRDELERRLAAALRTWDDDFADAMTARFDDETAASLLYRYHGAFPEAYKEDFSADTAVDDVRAIERLQGPRDIDVKVYEPSAAGSDVFRVKICRVGPPISLATLIPLLTGLGVEVTDERPYGIERRDAEHAWIYDFGLRRGFAVPQDEKSRRYAGAAEAIVAMWQGRAEIDGFHALTLRAGLSWRQVTVLRAYAKYLRQTGIVFSQEYIEAALNRNSDVAALLVALFELRFDPGRAPDVTVEQEIEQRLDRALDAVSSLDDDRILRCFRSAIQATVRTNFWQTEPPLSRDYVSLKLLARNIDFLPQPRPLYEAYVYSPRMEGIHLRFGPVARGGIRYSDRREDFRAEILGLAKTQTVKNAVIVPVGAKGGFVVTRPLPDDPDAAAAEVVACYRTLIRGLLDLTDNLDPATGTVIPPDRTVRRDGDDTYLVVAADKGTATFSDIANEIAAEYHYWLADAFASGGSAGYDHKAMGITARGAWESVKRHFRELGVDIHRNTITCVGIGDMSGDVFGNGMLLSSTLKLVAAFDHRHIFLDPDPDPAVSYAERRRLFTLPRSSWADYDASRISPGGGVWPRSAKRIPVSTEAAAVLGIAPGDYVPTEVIRAILRAPVDLLWNGGIGTYVKASTESHADVGDRANDAVRIDAAELRCRVVAEGGNLGFTQPARVEYALRGGRINTDAIDNSAGVDTSDHEVNVKILLNVAQRAGRLDAGERHALLETLSDEVAALVLRDNYEQNLALSCLEAEATQHLHVHAAFIDALERAGILDRRLEHLPDPKSIAARAAAGRGLVRPELAILLAYAKIALTHELVRSSVPDEPFAHEVLREYFPTALRQRFAADMLRHPLQRDIMATCLANRVVNMSGVDFVYRLMEETGATAAECVRAHVAARRLFGIDDVWRRIEELDDDVPAQQQIRLLLSVRQSMARIAHWIVRHRRPLDNVGGIVAALRRAGELLGRLADVLRGEEAAAVERVVAEYCASHVPDALARSVTLLDHAVSALAVVDVAARLDGSVSVAEAAEQYFLVAERLRLTALRRAIAALPHDDRWQALARSRVQEELLAVQADLAAAVLRGRGWSAEREQQVAMTIQDAVTTPSLAAITVALGALRALREEG</sequence>
<accession>A0LVR1</accession>
<dbReference type="HOGENOM" id="CLU_003404_1_1_11"/>
<dbReference type="InterPro" id="IPR007780">
    <property type="entry name" value="NAD_Glu_DH_bac"/>
</dbReference>
<evidence type="ECO:0000259" key="2">
    <source>
        <dbReference type="Pfam" id="PF21074"/>
    </source>
</evidence>